<name>B2VT36_PYRTR</name>
<sequence length="134" mass="14939">MAAPSPERTSRGPQDQVAPYSPKSRFFDLPAEIRNEIYSYVFTFSDGVRVSSSLKFCLLDLQPGAIESGGAHLVEANALNYTCRQLHFETKSLLPKYTTSFTFKPSAGDEDGLKTFLAFARVLRTNRTVPPSWL</sequence>
<organism evidence="2 3">
    <name type="scientific">Pyrenophora tritici-repentis (strain Pt-1C-BFP)</name>
    <name type="common">Wheat tan spot fungus</name>
    <name type="synonym">Drechslera tritici-repentis</name>
    <dbReference type="NCBI Taxonomy" id="426418"/>
    <lineage>
        <taxon>Eukaryota</taxon>
        <taxon>Fungi</taxon>
        <taxon>Dikarya</taxon>
        <taxon>Ascomycota</taxon>
        <taxon>Pezizomycotina</taxon>
        <taxon>Dothideomycetes</taxon>
        <taxon>Pleosporomycetidae</taxon>
        <taxon>Pleosporales</taxon>
        <taxon>Pleosporineae</taxon>
        <taxon>Pleosporaceae</taxon>
        <taxon>Pyrenophora</taxon>
    </lineage>
</organism>
<dbReference type="PANTHER" id="PTHR42085:SF1">
    <property type="entry name" value="F-BOX DOMAIN-CONTAINING PROTEIN"/>
    <property type="match status" value="1"/>
</dbReference>
<reference evidence="3" key="1">
    <citation type="journal article" date="2013" name="G3 (Bethesda)">
        <title>Comparative genomics of a plant-pathogenic fungus, Pyrenophora tritici-repentis, reveals transduplication and the impact of repeat elements on pathogenicity and population divergence.</title>
        <authorList>
            <person name="Manning V.A."/>
            <person name="Pandelova I."/>
            <person name="Dhillon B."/>
            <person name="Wilhelm L.J."/>
            <person name="Goodwin S.B."/>
            <person name="Berlin A.M."/>
            <person name="Figueroa M."/>
            <person name="Freitag M."/>
            <person name="Hane J.K."/>
            <person name="Henrissat B."/>
            <person name="Holman W.H."/>
            <person name="Kodira C.D."/>
            <person name="Martin J."/>
            <person name="Oliver R.P."/>
            <person name="Robbertse B."/>
            <person name="Schackwitz W."/>
            <person name="Schwartz D.C."/>
            <person name="Spatafora J.W."/>
            <person name="Turgeon B.G."/>
            <person name="Yandava C."/>
            <person name="Young S."/>
            <person name="Zhou S."/>
            <person name="Zeng Q."/>
            <person name="Grigoriev I.V."/>
            <person name="Ma L.-J."/>
            <person name="Ciuffetti L.M."/>
        </authorList>
    </citation>
    <scope>NUCLEOTIDE SEQUENCE [LARGE SCALE GENOMIC DNA]</scope>
    <source>
        <strain evidence="3">Pt-1C-BFP</strain>
    </source>
</reference>
<protein>
    <submittedName>
        <fullName evidence="2">Uncharacterized protein</fullName>
    </submittedName>
</protein>
<dbReference type="EMBL" id="DS231615">
    <property type="protein sequence ID" value="EDU41310.1"/>
    <property type="molecule type" value="Genomic_DNA"/>
</dbReference>
<evidence type="ECO:0000313" key="2">
    <source>
        <dbReference type="EMBL" id="EDU41310.1"/>
    </source>
</evidence>
<dbReference type="InParanoid" id="B2VT36"/>
<dbReference type="InterPro" id="IPR038883">
    <property type="entry name" value="AN11006-like"/>
</dbReference>
<evidence type="ECO:0000256" key="1">
    <source>
        <dbReference type="SAM" id="MobiDB-lite"/>
    </source>
</evidence>
<accession>B2VT36</accession>
<dbReference type="PANTHER" id="PTHR42085">
    <property type="entry name" value="F-BOX DOMAIN-CONTAINING PROTEIN"/>
    <property type="match status" value="1"/>
</dbReference>
<dbReference type="HOGENOM" id="CLU_1897282_0_0_1"/>
<proteinExistence type="predicted"/>
<evidence type="ECO:0000313" key="3">
    <source>
        <dbReference type="Proteomes" id="UP000001471"/>
    </source>
</evidence>
<feature type="region of interest" description="Disordered" evidence="1">
    <location>
        <begin position="1"/>
        <end position="21"/>
    </location>
</feature>
<dbReference type="AlphaFoldDB" id="B2VT36"/>
<gene>
    <name evidence="2" type="ORF">PTRG_01872</name>
</gene>
<dbReference type="OrthoDB" id="3801367at2759"/>
<dbReference type="Proteomes" id="UP000001471">
    <property type="component" value="Unassembled WGS sequence"/>
</dbReference>